<dbReference type="CDD" id="cd00067">
    <property type="entry name" value="GAL4"/>
    <property type="match status" value="1"/>
</dbReference>
<organism evidence="5 6">
    <name type="scientific">Rhizoctonia solani AG-3 Rhs1AP</name>
    <dbReference type="NCBI Taxonomy" id="1086054"/>
    <lineage>
        <taxon>Eukaryota</taxon>
        <taxon>Fungi</taxon>
        <taxon>Dikarya</taxon>
        <taxon>Basidiomycota</taxon>
        <taxon>Agaricomycotina</taxon>
        <taxon>Agaricomycetes</taxon>
        <taxon>Cantharellales</taxon>
        <taxon>Ceratobasidiaceae</taxon>
        <taxon>Rhizoctonia</taxon>
    </lineage>
</organism>
<dbReference type="PROSITE" id="PS50048">
    <property type="entry name" value="ZN2_CY6_FUNGAL_2"/>
    <property type="match status" value="1"/>
</dbReference>
<reference evidence="6" key="1">
    <citation type="journal article" date="2014" name="Genome Announc.">
        <title>Draft genome sequence of the plant-pathogenic soil fungus Rhizoctonia solani anastomosis group 3 strain Rhs1AP.</title>
        <authorList>
            <person name="Cubeta M.A."/>
            <person name="Thomas E."/>
            <person name="Dean R.A."/>
            <person name="Jabaji S."/>
            <person name="Neate S.M."/>
            <person name="Tavantzis S."/>
            <person name="Toda T."/>
            <person name="Vilgalys R."/>
            <person name="Bharathan N."/>
            <person name="Fedorova-Abrams N."/>
            <person name="Pakala S.B."/>
            <person name="Pakala S.M."/>
            <person name="Zafar N."/>
            <person name="Joardar V."/>
            <person name="Losada L."/>
            <person name="Nierman W.C."/>
        </authorList>
    </citation>
    <scope>NUCLEOTIDE SEQUENCE [LARGE SCALE GENOMIC DNA]</scope>
    <source>
        <strain evidence="6">AG-3</strain>
    </source>
</reference>
<proteinExistence type="predicted"/>
<dbReference type="Proteomes" id="UP000030108">
    <property type="component" value="Unassembled WGS sequence"/>
</dbReference>
<dbReference type="EMBL" id="JATN01000322">
    <property type="protein sequence ID" value="EUC56353.1"/>
    <property type="molecule type" value="Genomic_DNA"/>
</dbReference>
<evidence type="ECO:0000256" key="2">
    <source>
        <dbReference type="ARBA" id="ARBA00023242"/>
    </source>
</evidence>
<dbReference type="GO" id="GO:0008270">
    <property type="term" value="F:zinc ion binding"/>
    <property type="evidence" value="ECO:0007669"/>
    <property type="project" value="InterPro"/>
</dbReference>
<dbReference type="GO" id="GO:0005634">
    <property type="term" value="C:nucleus"/>
    <property type="evidence" value="ECO:0007669"/>
    <property type="project" value="UniProtKB-SubCell"/>
</dbReference>
<accession>X8J1X0</accession>
<dbReference type="Gene3D" id="4.10.240.10">
    <property type="entry name" value="Zn(2)-C6 fungal-type DNA-binding domain"/>
    <property type="match status" value="1"/>
</dbReference>
<name>X8J1X0_9AGAM</name>
<evidence type="ECO:0000256" key="3">
    <source>
        <dbReference type="SAM" id="MobiDB-lite"/>
    </source>
</evidence>
<feature type="region of interest" description="Disordered" evidence="3">
    <location>
        <begin position="50"/>
        <end position="88"/>
    </location>
</feature>
<dbReference type="SMART" id="SM00066">
    <property type="entry name" value="GAL4"/>
    <property type="match status" value="1"/>
</dbReference>
<dbReference type="PANTHER" id="PTHR37534:SF46">
    <property type="entry name" value="ZN(II)2CYS6 TRANSCRIPTION FACTOR (EUROFUNG)"/>
    <property type="match status" value="1"/>
</dbReference>
<protein>
    <submittedName>
        <fullName evidence="5">Fungal Zn(2)-cys(6) binuclear cluster domain protein, putative</fullName>
    </submittedName>
</protein>
<dbReference type="InterPro" id="IPR036864">
    <property type="entry name" value="Zn2-C6_fun-type_DNA-bd_sf"/>
</dbReference>
<dbReference type="AlphaFoldDB" id="X8J1X0"/>
<dbReference type="OrthoDB" id="3148729at2759"/>
<evidence type="ECO:0000313" key="6">
    <source>
        <dbReference type="Proteomes" id="UP000030108"/>
    </source>
</evidence>
<feature type="compositionally biased region" description="Low complexity" evidence="3">
    <location>
        <begin position="73"/>
        <end position="88"/>
    </location>
</feature>
<keyword evidence="2" id="KW-0539">Nucleus</keyword>
<dbReference type="GO" id="GO:0000981">
    <property type="term" value="F:DNA-binding transcription factor activity, RNA polymerase II-specific"/>
    <property type="evidence" value="ECO:0007669"/>
    <property type="project" value="InterPro"/>
</dbReference>
<sequence>MSASRRSTTGCFSCKARRKKCSETKPQCLRCAASGTTCVYEYIEYPEGDRHRVKRTRPGPRTSLGRATSQNNSASPSDISIASSSPSEISGDSTSLALATWSNGFDPNWNHVPTTLFQSSISPVASQLLSDFDPIDSSLTLPEFALLPADVALAASVSTLQEVPIVRDEDEDEDIDPEGVLFPLYPTPALDKNAKSNALPFVLHCYSEWALVKVFEPLKLVYTMREQVMAQFSSENTRTRTILIANIMDMFAKKLAVDDNRKTILNHLVLAGQQSGVYFTVTPPSSMPDWDRQNAMRTLDSMLEIFSLQVAIQSIDACLESLDYAAPIFRRACSESPEQPVNLANLVLQSNLNLRHFATVDIIQSVTTGRPTYIQYEVPFSLELCERIYQVQDKIGLQWLHGFPDQFILLFAWIISMCEMPGGNNAELIAWVETCVPQIRIALDESGDPVLRIGRLVVQECWRFAVLIFLYMALGQAHADDPRVIRAQKGFMRLVRGVKPRRNPDSYLFTPMIIAGVATTLAQDQDTLRQRILGVRECAEPGTVGNDVILELEDVWARARDQGRPAVWSDLRLACFRVTGR</sequence>
<evidence type="ECO:0000313" key="5">
    <source>
        <dbReference type="EMBL" id="EUC56353.1"/>
    </source>
</evidence>
<feature type="domain" description="Zn(2)-C6 fungal-type" evidence="4">
    <location>
        <begin position="10"/>
        <end position="40"/>
    </location>
</feature>
<comment type="subcellular location">
    <subcellularLocation>
        <location evidence="1">Nucleus</location>
    </subcellularLocation>
</comment>
<evidence type="ECO:0000256" key="1">
    <source>
        <dbReference type="ARBA" id="ARBA00004123"/>
    </source>
</evidence>
<comment type="caution">
    <text evidence="5">The sequence shown here is derived from an EMBL/GenBank/DDBJ whole genome shotgun (WGS) entry which is preliminary data.</text>
</comment>
<evidence type="ECO:0000259" key="4">
    <source>
        <dbReference type="PROSITE" id="PS50048"/>
    </source>
</evidence>
<dbReference type="PROSITE" id="PS00463">
    <property type="entry name" value="ZN2_CY6_FUNGAL_1"/>
    <property type="match status" value="1"/>
</dbReference>
<dbReference type="Pfam" id="PF11951">
    <property type="entry name" value="Fungal_trans_2"/>
    <property type="match status" value="1"/>
</dbReference>
<gene>
    <name evidence="5" type="ORF">RSOL_174450</name>
</gene>
<dbReference type="InterPro" id="IPR021858">
    <property type="entry name" value="Fun_TF"/>
</dbReference>
<dbReference type="SUPFAM" id="SSF57701">
    <property type="entry name" value="Zn2/Cys6 DNA-binding domain"/>
    <property type="match status" value="1"/>
</dbReference>
<dbReference type="Pfam" id="PF00172">
    <property type="entry name" value="Zn_clus"/>
    <property type="match status" value="1"/>
</dbReference>
<dbReference type="InterPro" id="IPR001138">
    <property type="entry name" value="Zn2Cys6_DnaBD"/>
</dbReference>
<dbReference type="PANTHER" id="PTHR37534">
    <property type="entry name" value="TRANSCRIPTIONAL ACTIVATOR PROTEIN UGA3"/>
    <property type="match status" value="1"/>
</dbReference>